<accession>A0A1G9G8Y9</accession>
<name>A0A1G9G8Y9_9PSED</name>
<keyword evidence="1 9" id="KW-0479">Metal-binding</keyword>
<dbReference type="GO" id="GO:0006284">
    <property type="term" value="P:base-excision repair"/>
    <property type="evidence" value="ECO:0007669"/>
    <property type="project" value="InterPro"/>
</dbReference>
<dbReference type="InterPro" id="IPR004597">
    <property type="entry name" value="Tag"/>
</dbReference>
<dbReference type="STRING" id="137658.SAMN05216186_112144"/>
<dbReference type="SUPFAM" id="SSF48150">
    <property type="entry name" value="DNA-glycosylase"/>
    <property type="match status" value="1"/>
</dbReference>
<evidence type="ECO:0000313" key="11">
    <source>
        <dbReference type="Proteomes" id="UP000198706"/>
    </source>
</evidence>
<sequence>MPRCFWCTDDPLYMAYHDEEWGVPQRDPGKLFELLLLEGFQAGLSWITVLKKRERYREVLFGFDPARLAAMSDAEIEERMQDPGIIRNRLKLNAARQNARAWLELEDPVELLWSFVGGEPKINRFRDRSEVPAVTPEAEAMSKALKKKGFTFVGPTICYAYMQAAGMVMDHTQDCDRYAALG</sequence>
<dbReference type="RefSeq" id="WP_084338872.1">
    <property type="nucleotide sequence ID" value="NZ_FNFD01000012.1"/>
</dbReference>
<dbReference type="GO" id="GO:0046872">
    <property type="term" value="F:metal ion binding"/>
    <property type="evidence" value="ECO:0007669"/>
    <property type="project" value="UniProtKB-KW"/>
</dbReference>
<protein>
    <recommendedName>
        <fullName evidence="8">DNA-3-methyladenine glycosylase I</fullName>
        <ecNumber evidence="8">3.2.2.20</ecNumber>
    </recommendedName>
</protein>
<evidence type="ECO:0000256" key="9">
    <source>
        <dbReference type="PIRSR" id="PIRSR604597-1"/>
    </source>
</evidence>
<dbReference type="Pfam" id="PF03352">
    <property type="entry name" value="Adenine_glyco"/>
    <property type="match status" value="1"/>
</dbReference>
<dbReference type="EMBL" id="FNFD01000012">
    <property type="protein sequence ID" value="SDK97092.1"/>
    <property type="molecule type" value="Genomic_DNA"/>
</dbReference>
<organism evidence="10 11">
    <name type="scientific">Pseudomonas indica</name>
    <dbReference type="NCBI Taxonomy" id="137658"/>
    <lineage>
        <taxon>Bacteria</taxon>
        <taxon>Pseudomonadati</taxon>
        <taxon>Pseudomonadota</taxon>
        <taxon>Gammaproteobacteria</taxon>
        <taxon>Pseudomonadales</taxon>
        <taxon>Pseudomonadaceae</taxon>
        <taxon>Pseudomonas</taxon>
    </lineage>
</organism>
<evidence type="ECO:0000256" key="2">
    <source>
        <dbReference type="ARBA" id="ARBA00022763"/>
    </source>
</evidence>
<dbReference type="OrthoDB" id="9807664at2"/>
<keyword evidence="11" id="KW-1185">Reference proteome</keyword>
<evidence type="ECO:0000256" key="4">
    <source>
        <dbReference type="ARBA" id="ARBA00022833"/>
    </source>
</evidence>
<comment type="function">
    <text evidence="7">Hydrolysis of the deoxyribose N-glycosidic bond to excise 3-methyladenine from the damaged DNA polymer formed by alkylation lesions.</text>
</comment>
<feature type="binding site" evidence="9">
    <location>
        <position position="4"/>
    </location>
    <ligand>
        <name>Zn(2+)</name>
        <dbReference type="ChEBI" id="CHEBI:29105"/>
    </ligand>
</feature>
<dbReference type="InterPro" id="IPR005019">
    <property type="entry name" value="Adenine_glyco"/>
</dbReference>
<keyword evidence="2" id="KW-0227">DNA damage</keyword>
<dbReference type="InterPro" id="IPR011257">
    <property type="entry name" value="DNA_glycosylase"/>
</dbReference>
<dbReference type="PANTHER" id="PTHR30037">
    <property type="entry name" value="DNA-3-METHYLADENINE GLYCOSYLASE 1"/>
    <property type="match status" value="1"/>
</dbReference>
<evidence type="ECO:0000256" key="5">
    <source>
        <dbReference type="ARBA" id="ARBA00023204"/>
    </source>
</evidence>
<dbReference type="GO" id="GO:0008725">
    <property type="term" value="F:DNA-3-methyladenine glycosylase activity"/>
    <property type="evidence" value="ECO:0007669"/>
    <property type="project" value="UniProtKB-EC"/>
</dbReference>
<keyword evidence="3" id="KW-0378">Hydrolase</keyword>
<dbReference type="FunFam" id="1.10.340.30:FF:000009">
    <property type="entry name" value="DNA-3-methyladenine glycosylase I"/>
    <property type="match status" value="1"/>
</dbReference>
<dbReference type="PANTHER" id="PTHR30037:SF4">
    <property type="entry name" value="DNA-3-METHYLADENINE GLYCOSYLASE I"/>
    <property type="match status" value="1"/>
</dbReference>
<keyword evidence="5" id="KW-0234">DNA repair</keyword>
<dbReference type="NCBIfam" id="TIGR00624">
    <property type="entry name" value="tag"/>
    <property type="match status" value="1"/>
</dbReference>
<feature type="binding site" evidence="9">
    <location>
        <position position="171"/>
    </location>
    <ligand>
        <name>Zn(2+)</name>
        <dbReference type="ChEBI" id="CHEBI:29105"/>
    </ligand>
</feature>
<reference evidence="10 11" key="1">
    <citation type="submission" date="2016-10" db="EMBL/GenBank/DDBJ databases">
        <authorList>
            <person name="de Groot N.N."/>
        </authorList>
    </citation>
    <scope>NUCLEOTIDE SEQUENCE [LARGE SCALE GENOMIC DNA]</scope>
    <source>
        <strain evidence="10 11">JCM 21544</strain>
    </source>
</reference>
<feature type="binding site" evidence="9">
    <location>
        <position position="175"/>
    </location>
    <ligand>
        <name>Zn(2+)</name>
        <dbReference type="ChEBI" id="CHEBI:29105"/>
    </ligand>
</feature>
<dbReference type="EC" id="3.2.2.20" evidence="8"/>
<evidence type="ECO:0000256" key="3">
    <source>
        <dbReference type="ARBA" id="ARBA00022801"/>
    </source>
</evidence>
<evidence type="ECO:0000256" key="1">
    <source>
        <dbReference type="ARBA" id="ARBA00022723"/>
    </source>
</evidence>
<dbReference type="AlphaFoldDB" id="A0A1G9G8Y9"/>
<comment type="catalytic activity">
    <reaction evidence="6">
        <text>Hydrolysis of alkylated DNA, releasing 3-methyladenine.</text>
        <dbReference type="EC" id="3.2.2.20"/>
    </reaction>
</comment>
<evidence type="ECO:0000256" key="6">
    <source>
        <dbReference type="ARBA" id="ARBA00052558"/>
    </source>
</evidence>
<evidence type="ECO:0000313" key="10">
    <source>
        <dbReference type="EMBL" id="SDK97092.1"/>
    </source>
</evidence>
<feature type="binding site" evidence="9">
    <location>
        <position position="17"/>
    </location>
    <ligand>
        <name>Zn(2+)</name>
        <dbReference type="ChEBI" id="CHEBI:29105"/>
    </ligand>
</feature>
<proteinExistence type="predicted"/>
<keyword evidence="4 9" id="KW-0862">Zinc</keyword>
<dbReference type="Proteomes" id="UP000198706">
    <property type="component" value="Unassembled WGS sequence"/>
</dbReference>
<gene>
    <name evidence="10" type="ORF">SAMN05216186_112144</name>
</gene>
<evidence type="ECO:0000256" key="8">
    <source>
        <dbReference type="ARBA" id="ARBA00066766"/>
    </source>
</evidence>
<dbReference type="InterPro" id="IPR052891">
    <property type="entry name" value="DNA-3mA_glycosylase"/>
</dbReference>
<dbReference type="Gene3D" id="1.10.340.30">
    <property type="entry name" value="Hypothetical protein, domain 2"/>
    <property type="match status" value="1"/>
</dbReference>
<evidence type="ECO:0000256" key="7">
    <source>
        <dbReference type="ARBA" id="ARBA00057608"/>
    </source>
</evidence>